<dbReference type="AlphaFoldDB" id="A0A1R1PIP6"/>
<evidence type="ECO:0000256" key="4">
    <source>
        <dbReference type="ARBA" id="ARBA00023306"/>
    </source>
</evidence>
<dbReference type="InterPro" id="IPR044554">
    <property type="entry name" value="ANAPC2"/>
</dbReference>
<accession>A0A1R1PIP6</accession>
<keyword evidence="3" id="KW-0498">Mitosis</keyword>
<evidence type="ECO:0000256" key="1">
    <source>
        <dbReference type="ARBA" id="ARBA00016068"/>
    </source>
</evidence>
<evidence type="ECO:0000313" key="7">
    <source>
        <dbReference type="EMBL" id="OMH80783.1"/>
    </source>
</evidence>
<dbReference type="InterPro" id="IPR036390">
    <property type="entry name" value="WH_DNA-bd_sf"/>
</dbReference>
<dbReference type="GO" id="GO:0007091">
    <property type="term" value="P:metaphase/anaphase transition of mitotic cell cycle"/>
    <property type="evidence" value="ECO:0007669"/>
    <property type="project" value="TreeGrafter"/>
</dbReference>
<dbReference type="InterPro" id="IPR014786">
    <property type="entry name" value="ANAPC2_C"/>
</dbReference>
<evidence type="ECO:0000256" key="3">
    <source>
        <dbReference type="ARBA" id="ARBA00022776"/>
    </source>
</evidence>
<dbReference type="SUPFAM" id="SSF75632">
    <property type="entry name" value="Cullin homology domain"/>
    <property type="match status" value="1"/>
</dbReference>
<dbReference type="InterPro" id="IPR036388">
    <property type="entry name" value="WH-like_DNA-bd_sf"/>
</dbReference>
<keyword evidence="4" id="KW-0131">Cell cycle</keyword>
<dbReference type="SMART" id="SM01013">
    <property type="entry name" value="APC2"/>
    <property type="match status" value="1"/>
</dbReference>
<evidence type="ECO:0000256" key="5">
    <source>
        <dbReference type="PROSITE-ProRule" id="PRU00330"/>
    </source>
</evidence>
<reference evidence="8" key="1">
    <citation type="submission" date="2017-01" db="EMBL/GenBank/DDBJ databases">
        <authorList>
            <person name="Wang Y."/>
            <person name="White M."/>
            <person name="Kvist S."/>
            <person name="Moncalvo J.-M."/>
        </authorList>
    </citation>
    <scope>NUCLEOTIDE SEQUENCE [LARGE SCALE GENOMIC DNA]</scope>
    <source>
        <strain evidence="8">COL-18-3</strain>
    </source>
</reference>
<dbReference type="GO" id="GO:0005680">
    <property type="term" value="C:anaphase-promoting complex"/>
    <property type="evidence" value="ECO:0007669"/>
    <property type="project" value="TreeGrafter"/>
</dbReference>
<dbReference type="PROSITE" id="PS50069">
    <property type="entry name" value="CULLIN_2"/>
    <property type="match status" value="1"/>
</dbReference>
<dbReference type="Pfam" id="PF08672">
    <property type="entry name" value="ANAPC2"/>
    <property type="match status" value="1"/>
</dbReference>
<dbReference type="Proteomes" id="UP000188320">
    <property type="component" value="Unassembled WGS sequence"/>
</dbReference>
<evidence type="ECO:0000259" key="6">
    <source>
        <dbReference type="PROSITE" id="PS50069"/>
    </source>
</evidence>
<dbReference type="InterPro" id="IPR016158">
    <property type="entry name" value="Cullin_homology"/>
</dbReference>
<dbReference type="InterPro" id="IPR036317">
    <property type="entry name" value="Cullin_homology_sf"/>
</dbReference>
<dbReference type="GO" id="GO:0070979">
    <property type="term" value="P:protein K11-linked ubiquitination"/>
    <property type="evidence" value="ECO:0007669"/>
    <property type="project" value="TreeGrafter"/>
</dbReference>
<protein>
    <recommendedName>
        <fullName evidence="1">Anaphase-promoting complex subunit 2</fullName>
    </recommendedName>
</protein>
<proteinExistence type="inferred from homology"/>
<dbReference type="PANTHER" id="PTHR45957">
    <property type="entry name" value="ANAPHASE-PROMOTING COMPLEX SUBUNIT 2"/>
    <property type="match status" value="1"/>
</dbReference>
<comment type="caution">
    <text evidence="7">The sequence shown here is derived from an EMBL/GenBank/DDBJ whole genome shotgun (WGS) entry which is preliminary data.</text>
</comment>
<dbReference type="PANTHER" id="PTHR45957:SF1">
    <property type="entry name" value="ANAPHASE-PROMOTING COMPLEX SUBUNIT 2"/>
    <property type="match status" value="1"/>
</dbReference>
<evidence type="ECO:0000256" key="2">
    <source>
        <dbReference type="ARBA" id="ARBA00022618"/>
    </source>
</evidence>
<name>A0A1R1PIP6_ZANCU</name>
<evidence type="ECO:0000313" key="8">
    <source>
        <dbReference type="Proteomes" id="UP000188320"/>
    </source>
</evidence>
<dbReference type="OrthoDB" id="5581181at2759"/>
<keyword evidence="2" id="KW-0132">Cell division</keyword>
<organism evidence="7 8">
    <name type="scientific">Zancudomyces culisetae</name>
    <name type="common">Gut fungus</name>
    <name type="synonym">Smittium culisetae</name>
    <dbReference type="NCBI Taxonomy" id="1213189"/>
    <lineage>
        <taxon>Eukaryota</taxon>
        <taxon>Fungi</taxon>
        <taxon>Fungi incertae sedis</taxon>
        <taxon>Zoopagomycota</taxon>
        <taxon>Kickxellomycotina</taxon>
        <taxon>Harpellomycetes</taxon>
        <taxon>Harpellales</taxon>
        <taxon>Legeriomycetaceae</taxon>
        <taxon>Zancudomyces</taxon>
    </lineage>
</organism>
<dbReference type="EMBL" id="LSSK01001078">
    <property type="protein sequence ID" value="OMH80783.1"/>
    <property type="molecule type" value="Genomic_DNA"/>
</dbReference>
<dbReference type="Gene3D" id="1.10.10.10">
    <property type="entry name" value="Winged helix-like DNA-binding domain superfamily/Winged helix DNA-binding domain"/>
    <property type="match status" value="1"/>
</dbReference>
<keyword evidence="8" id="KW-1185">Reference proteome</keyword>
<dbReference type="SMART" id="SM00182">
    <property type="entry name" value="CULLIN"/>
    <property type="match status" value="1"/>
</dbReference>
<dbReference type="SUPFAM" id="SSF46785">
    <property type="entry name" value="Winged helix' DNA-binding domain"/>
    <property type="match status" value="1"/>
</dbReference>
<dbReference type="Gene3D" id="1.20.1310.10">
    <property type="entry name" value="Cullin Repeats"/>
    <property type="match status" value="1"/>
</dbReference>
<sequence>MMFGGEIPSFGRDNIWVSDGTDITSLVMHWKKSTTATQESVGGGYQNSIRSRAVERKIVTLLVELISNKRVFIAEFERKLSEKLIKANNSIELRELEQVVYKLQKEIGSKELVANCLVMLNDIKLSFEFCEECNLDSNRDSGGSRVVVISENHWPIKSANKSGGANVQFNTPGFVADSASFYKEMYSKVNDTHRNSAGSSSRRLVFCGPNHGFVELHIELKCGFSRTFECKPLAATVLLSINQQSSDDSNGFNGWVKHSDLIKCMDCHATEVNNAIEYWLDNNILLEYTNQVNDFYYKPKESISDTVSQLPASQLPVSVPVAATLNIASHYNTHSININNNNNNNNNNTDYETTNNTGLDIGLSQYDNYIIGMLTNLGPLPLDRIADMLEMFIDTDISFKDSDSKALLQSHLEALVQNRTLKFDSHQRCYSLC</sequence>
<feature type="domain" description="Cullin family profile" evidence="6">
    <location>
        <begin position="59"/>
        <end position="188"/>
    </location>
</feature>
<dbReference type="Gene3D" id="3.30.230.130">
    <property type="entry name" value="Cullin, Chain C, Domain 2"/>
    <property type="match status" value="1"/>
</dbReference>
<gene>
    <name evidence="7" type="ORF">AX774_g5772</name>
</gene>
<comment type="similarity">
    <text evidence="5">Belongs to the cullin family.</text>
</comment>